<feature type="domain" description="FH2" evidence="2">
    <location>
        <begin position="17"/>
        <end position="352"/>
    </location>
</feature>
<evidence type="ECO:0000259" key="2">
    <source>
        <dbReference type="PROSITE" id="PS51444"/>
    </source>
</evidence>
<dbReference type="InterPro" id="IPR051412">
    <property type="entry name" value="Formin_Homology_Diaphanous_sf"/>
</dbReference>
<dbReference type="EMBL" id="QXFU01000392">
    <property type="protein sequence ID" value="KAE9034743.1"/>
    <property type="molecule type" value="Genomic_DNA"/>
</dbReference>
<protein>
    <recommendedName>
        <fullName evidence="2">FH2 domain-containing protein</fullName>
    </recommendedName>
</protein>
<dbReference type="OrthoDB" id="97893at2759"/>
<dbReference type="InterPro" id="IPR042201">
    <property type="entry name" value="FH2_Formin_sf"/>
</dbReference>
<gene>
    <name evidence="3" type="ORF">PR002_g7955</name>
</gene>
<dbReference type="Proteomes" id="UP000435112">
    <property type="component" value="Unassembled WGS sequence"/>
</dbReference>
<dbReference type="AlphaFoldDB" id="A0A6A3MNW3"/>
<evidence type="ECO:0000256" key="1">
    <source>
        <dbReference type="SAM" id="MobiDB-lite"/>
    </source>
</evidence>
<dbReference type="InterPro" id="IPR015425">
    <property type="entry name" value="FH2_Formin"/>
</dbReference>
<feature type="region of interest" description="Disordered" evidence="1">
    <location>
        <begin position="51"/>
        <end position="71"/>
    </location>
</feature>
<dbReference type="GO" id="GO:0030041">
    <property type="term" value="P:actin filament polymerization"/>
    <property type="evidence" value="ECO:0007669"/>
    <property type="project" value="TreeGrafter"/>
</dbReference>
<dbReference type="GO" id="GO:0005884">
    <property type="term" value="C:actin filament"/>
    <property type="evidence" value="ECO:0007669"/>
    <property type="project" value="TreeGrafter"/>
</dbReference>
<evidence type="ECO:0000313" key="4">
    <source>
        <dbReference type="Proteomes" id="UP000435112"/>
    </source>
</evidence>
<dbReference type="Gene3D" id="1.20.58.2220">
    <property type="entry name" value="Formin, FH2 domain"/>
    <property type="match status" value="2"/>
</dbReference>
<dbReference type="PANTHER" id="PTHR45691">
    <property type="entry name" value="PROTEIN DIAPHANOUS"/>
    <property type="match status" value="1"/>
</dbReference>
<dbReference type="Pfam" id="PF02181">
    <property type="entry name" value="FH2"/>
    <property type="match status" value="1"/>
</dbReference>
<dbReference type="PANTHER" id="PTHR45691:SF1">
    <property type="entry name" value="FH2 DOMAIN-CONTAINING PROTEIN 1-RELATED"/>
    <property type="match status" value="1"/>
</dbReference>
<proteinExistence type="predicted"/>
<evidence type="ECO:0000313" key="3">
    <source>
        <dbReference type="EMBL" id="KAE9034743.1"/>
    </source>
</evidence>
<organism evidence="3 4">
    <name type="scientific">Phytophthora rubi</name>
    <dbReference type="NCBI Taxonomy" id="129364"/>
    <lineage>
        <taxon>Eukaryota</taxon>
        <taxon>Sar</taxon>
        <taxon>Stramenopiles</taxon>
        <taxon>Oomycota</taxon>
        <taxon>Peronosporomycetes</taxon>
        <taxon>Peronosporales</taxon>
        <taxon>Peronosporaceae</taxon>
        <taxon>Phytophthora</taxon>
    </lineage>
</organism>
<sequence>MATPSEPSKYEARTGLKLSVDIAAPPAQDVSRPILVPSPRSKSPIKKFLKAEGVDEDASSGSFEKSRASSPRGRSKNIQLIELKRANNLALALASFKIHDHYEQIVNDIVTMDERVVNPALLGCLQRFFPTEKEKQALQSFKGSVSTLGKAERFFCLLFQVPGMQERIDMFLYKMEFARIHSSLLSRVLVVKRACRDLVENYSFTQALEQFFKKHKTTSFSAFEEYRTSFISGYLPEIDEKLRSFHGDLDKAMGVELVEVQQQLNRLVAGMRPIQSFVNRSPTSSSGQSEERDGKARDILFHFLTDCRAPLSEIEREYEAMELWGDKLLAVFGESKATCEISAILKSVVELL</sequence>
<dbReference type="PROSITE" id="PS51444">
    <property type="entry name" value="FH2"/>
    <property type="match status" value="1"/>
</dbReference>
<comment type="caution">
    <text evidence="3">The sequence shown here is derived from an EMBL/GenBank/DDBJ whole genome shotgun (WGS) entry which is preliminary data.</text>
</comment>
<dbReference type="SUPFAM" id="SSF101447">
    <property type="entry name" value="Formin homology 2 domain (FH2 domain)"/>
    <property type="match status" value="1"/>
</dbReference>
<accession>A0A6A3MNW3</accession>
<reference evidence="3 4" key="1">
    <citation type="submission" date="2018-09" db="EMBL/GenBank/DDBJ databases">
        <title>Genomic investigation of the strawberry pathogen Phytophthora fragariae indicates pathogenicity is determined by transcriptional variation in three key races.</title>
        <authorList>
            <person name="Adams T.M."/>
            <person name="Armitage A.D."/>
            <person name="Sobczyk M.K."/>
            <person name="Bates H.J."/>
            <person name="Dunwell J.M."/>
            <person name="Nellist C.F."/>
            <person name="Harrison R.J."/>
        </authorList>
    </citation>
    <scope>NUCLEOTIDE SEQUENCE [LARGE SCALE GENOMIC DNA]</scope>
    <source>
        <strain evidence="3 4">SCRP324</strain>
    </source>
</reference>
<name>A0A6A3MNW3_9STRA</name>
<dbReference type="SMART" id="SM00498">
    <property type="entry name" value="FH2"/>
    <property type="match status" value="1"/>
</dbReference>